<evidence type="ECO:0000256" key="5">
    <source>
        <dbReference type="SAM" id="Phobius"/>
    </source>
</evidence>
<proteinExistence type="predicted"/>
<feature type="domain" description="CMP/dCMP-type deaminase" evidence="6">
    <location>
        <begin position="14"/>
        <end position="125"/>
    </location>
</feature>
<dbReference type="PANTHER" id="PTHR23502:SF24">
    <property type="entry name" value="TRANSPORTER, PUTATIVE-RELATED"/>
    <property type="match status" value="1"/>
</dbReference>
<comment type="subcellular location">
    <subcellularLocation>
        <location evidence="1">Membrane</location>
        <topology evidence="1">Multi-pass membrane protein</topology>
    </subcellularLocation>
</comment>
<feature type="transmembrane region" description="Helical" evidence="5">
    <location>
        <begin position="256"/>
        <end position="276"/>
    </location>
</feature>
<evidence type="ECO:0000256" key="4">
    <source>
        <dbReference type="ARBA" id="ARBA00023136"/>
    </source>
</evidence>
<evidence type="ECO:0000313" key="8">
    <source>
        <dbReference type="Proteomes" id="UP000465221"/>
    </source>
</evidence>
<keyword evidence="4 5" id="KW-0472">Membrane</keyword>
<protein>
    <submittedName>
        <fullName evidence="7">Uncharacterized transporter mfs2</fullName>
    </submittedName>
</protein>
<evidence type="ECO:0000313" key="7">
    <source>
        <dbReference type="EMBL" id="GFF31177.1"/>
    </source>
</evidence>
<keyword evidence="3 5" id="KW-1133">Transmembrane helix</keyword>
<dbReference type="GO" id="GO:0006139">
    <property type="term" value="P:nucleobase-containing compound metabolic process"/>
    <property type="evidence" value="ECO:0007669"/>
    <property type="project" value="UniProtKB-ARBA"/>
</dbReference>
<evidence type="ECO:0000256" key="3">
    <source>
        <dbReference type="ARBA" id="ARBA00022989"/>
    </source>
</evidence>
<keyword evidence="2 5" id="KW-0812">Transmembrane</keyword>
<dbReference type="InterPro" id="IPR016193">
    <property type="entry name" value="Cytidine_deaminase-like"/>
</dbReference>
<name>A0A8H3RSW1_9EURO</name>
<dbReference type="GO" id="GO:0005886">
    <property type="term" value="C:plasma membrane"/>
    <property type="evidence" value="ECO:0007669"/>
    <property type="project" value="TreeGrafter"/>
</dbReference>
<dbReference type="AlphaFoldDB" id="A0A8H3RSW1"/>
<dbReference type="InterPro" id="IPR002125">
    <property type="entry name" value="CMP_dCMP_dom"/>
</dbReference>
<dbReference type="GO" id="GO:0022857">
    <property type="term" value="F:transmembrane transporter activity"/>
    <property type="evidence" value="ECO:0007669"/>
    <property type="project" value="TreeGrafter"/>
</dbReference>
<dbReference type="GO" id="GO:0003824">
    <property type="term" value="F:catalytic activity"/>
    <property type="evidence" value="ECO:0007669"/>
    <property type="project" value="InterPro"/>
</dbReference>
<dbReference type="EMBL" id="BLKC01000016">
    <property type="protein sequence ID" value="GFF31177.1"/>
    <property type="molecule type" value="Genomic_DNA"/>
</dbReference>
<gene>
    <name evidence="7" type="ORF">IFM46972_03149</name>
</gene>
<dbReference type="PROSITE" id="PS51747">
    <property type="entry name" value="CYT_DCMP_DEAMINASES_2"/>
    <property type="match status" value="1"/>
</dbReference>
<accession>A0A8H3RSW1</accession>
<feature type="transmembrane region" description="Helical" evidence="5">
    <location>
        <begin position="216"/>
        <end position="235"/>
    </location>
</feature>
<sequence length="294" mass="32332">MLPLTDQQLSAGAAACLELQRTAQDIHSKRPFAALLLAPDNSTIVMSSLSLSHVRHAEAELARNAADNFAREYLAQSTLISTWEPCAMCAGTVYWANIGRLVYLASEKALQGIVGEGNPENLTLDLPCRTVFQSGQTEVEVIGPVSGWEEKVVADMRPNPHSSSPGDTTTIVIPKILLLSQSSYQALYGLVYLFNEAFPVVFGPGKGHGFNIGEQGLAFLCMAIGPIIAFCFYPLQERYYLRRVKESDGKGVPEARMWMARLGAIFIPISLFWFGWTSYRSVHWIVPIIASSFI</sequence>
<comment type="caution">
    <text evidence="7">The sequence shown here is derived from an EMBL/GenBank/DDBJ whole genome shotgun (WGS) entry which is preliminary data.</text>
</comment>
<dbReference type="CDD" id="cd01285">
    <property type="entry name" value="nucleoside_deaminase"/>
    <property type="match status" value="1"/>
</dbReference>
<evidence type="ECO:0000256" key="1">
    <source>
        <dbReference type="ARBA" id="ARBA00004141"/>
    </source>
</evidence>
<dbReference type="Gene3D" id="3.40.140.10">
    <property type="entry name" value="Cytidine Deaminase, domain 2"/>
    <property type="match status" value="1"/>
</dbReference>
<dbReference type="PANTHER" id="PTHR23502">
    <property type="entry name" value="MAJOR FACILITATOR SUPERFAMILY"/>
    <property type="match status" value="1"/>
</dbReference>
<evidence type="ECO:0000259" key="6">
    <source>
        <dbReference type="PROSITE" id="PS51747"/>
    </source>
</evidence>
<dbReference type="SUPFAM" id="SSF53927">
    <property type="entry name" value="Cytidine deaminase-like"/>
    <property type="match status" value="1"/>
</dbReference>
<dbReference type="Pfam" id="PF00383">
    <property type="entry name" value="dCMP_cyt_deam_1"/>
    <property type="match status" value="1"/>
</dbReference>
<organism evidence="7 8">
    <name type="scientific">Aspergillus udagawae</name>
    <dbReference type="NCBI Taxonomy" id="91492"/>
    <lineage>
        <taxon>Eukaryota</taxon>
        <taxon>Fungi</taxon>
        <taxon>Dikarya</taxon>
        <taxon>Ascomycota</taxon>
        <taxon>Pezizomycotina</taxon>
        <taxon>Eurotiomycetes</taxon>
        <taxon>Eurotiomycetidae</taxon>
        <taxon>Eurotiales</taxon>
        <taxon>Aspergillaceae</taxon>
        <taxon>Aspergillus</taxon>
        <taxon>Aspergillus subgen. Fumigati</taxon>
    </lineage>
</organism>
<reference evidence="7 8" key="1">
    <citation type="submission" date="2020-01" db="EMBL/GenBank/DDBJ databases">
        <title>Draft genome sequence of Aspergillus udagawae IFM 46972.</title>
        <authorList>
            <person name="Takahashi H."/>
            <person name="Yaguchi T."/>
        </authorList>
    </citation>
    <scope>NUCLEOTIDE SEQUENCE [LARGE SCALE GENOMIC DNA]</scope>
    <source>
        <strain evidence="7 8">IFM 46972</strain>
    </source>
</reference>
<dbReference type="Proteomes" id="UP000465221">
    <property type="component" value="Unassembled WGS sequence"/>
</dbReference>
<evidence type="ECO:0000256" key="2">
    <source>
        <dbReference type="ARBA" id="ARBA00022692"/>
    </source>
</evidence>